<protein>
    <submittedName>
        <fullName evidence="1">Uncharacterized protein</fullName>
    </submittedName>
</protein>
<evidence type="ECO:0000313" key="1">
    <source>
        <dbReference type="EMBL" id="CAG2233517.1"/>
    </source>
</evidence>
<dbReference type="EMBL" id="CAJPWZ010002208">
    <property type="protein sequence ID" value="CAG2233517.1"/>
    <property type="molecule type" value="Genomic_DNA"/>
</dbReference>
<dbReference type="AlphaFoldDB" id="A0A8S3TXK3"/>
<dbReference type="Proteomes" id="UP000683360">
    <property type="component" value="Unassembled WGS sequence"/>
</dbReference>
<evidence type="ECO:0000313" key="2">
    <source>
        <dbReference type="Proteomes" id="UP000683360"/>
    </source>
</evidence>
<organism evidence="1 2">
    <name type="scientific">Mytilus edulis</name>
    <name type="common">Blue mussel</name>
    <dbReference type="NCBI Taxonomy" id="6550"/>
    <lineage>
        <taxon>Eukaryota</taxon>
        <taxon>Metazoa</taxon>
        <taxon>Spiralia</taxon>
        <taxon>Lophotrochozoa</taxon>
        <taxon>Mollusca</taxon>
        <taxon>Bivalvia</taxon>
        <taxon>Autobranchia</taxon>
        <taxon>Pteriomorphia</taxon>
        <taxon>Mytilida</taxon>
        <taxon>Mytiloidea</taxon>
        <taxon>Mytilidae</taxon>
        <taxon>Mytilinae</taxon>
        <taxon>Mytilus</taxon>
    </lineage>
</organism>
<reference evidence="1" key="1">
    <citation type="submission" date="2021-03" db="EMBL/GenBank/DDBJ databases">
        <authorList>
            <person name="Bekaert M."/>
        </authorList>
    </citation>
    <scope>NUCLEOTIDE SEQUENCE</scope>
</reference>
<name>A0A8S3TXK3_MYTED</name>
<proteinExistence type="predicted"/>
<gene>
    <name evidence="1" type="ORF">MEDL_46169</name>
</gene>
<sequence>MYANNINKVSKLYKTLQHCGQPQAAPVTSALLQLTKGDIQYQINSLAQLTESCLDGEMIGQKFFNKMTGGKIQKEAVVENTNTSRRYNCETCTTVPPFFLEKCKGSFVQIQGQGDDKEKNRHSDTTENDRTLEILDRIENSVVDAITKTHEKNQDDMIIQLKLDLQNERNHKEHMSEISKKFEEVKGTISTASSEIKSEIKSIMKEGAFPNYLWTVHAYGTCYSLLLLFCNSGRESQSWNVLQNSSATLQSLLIQEILMMTLCAAIQYCEYGNACDKTPQAHKSSCCGSQRKEEGTSYYKTSSHLDTYVKHDYKLGKKEDGGENNVFL</sequence>
<keyword evidence="2" id="KW-1185">Reference proteome</keyword>
<accession>A0A8S3TXK3</accession>
<comment type="caution">
    <text evidence="1">The sequence shown here is derived from an EMBL/GenBank/DDBJ whole genome shotgun (WGS) entry which is preliminary data.</text>
</comment>